<reference evidence="7 8" key="1">
    <citation type="submission" date="2023-05" db="EMBL/GenBank/DDBJ databases">
        <title>Streptantibioticus silvisoli sp. nov., acidotolerant actinomycetes 1 from pine litter.</title>
        <authorList>
            <person name="Swiecimska M."/>
            <person name="Golinska P."/>
            <person name="Sangal V."/>
            <person name="Wachnowicz B."/>
            <person name="Goodfellow M."/>
        </authorList>
    </citation>
    <scope>NUCLEOTIDE SEQUENCE</scope>
    <source>
        <strain evidence="7">SL13</strain>
        <strain evidence="6 8">SL54</strain>
    </source>
</reference>
<keyword evidence="3" id="KW-0012">Acyltransferase</keyword>
<evidence type="ECO:0000256" key="1">
    <source>
        <dbReference type="ARBA" id="ARBA00008467"/>
    </source>
</evidence>
<feature type="domain" description="Ketosynthase family 3 (KS3)" evidence="5">
    <location>
        <begin position="2"/>
        <end position="404"/>
    </location>
</feature>
<keyword evidence="8" id="KW-1185">Reference proteome</keyword>
<dbReference type="GO" id="GO:0006633">
    <property type="term" value="P:fatty acid biosynthetic process"/>
    <property type="evidence" value="ECO:0007669"/>
    <property type="project" value="TreeGrafter"/>
</dbReference>
<dbReference type="Pfam" id="PF02801">
    <property type="entry name" value="Ketoacyl-synt_C"/>
    <property type="match status" value="1"/>
</dbReference>
<proteinExistence type="inferred from homology"/>
<dbReference type="FunFam" id="3.40.47.10:FF:000089">
    <property type="entry name" value="Putative polyketide beta-ketoacyl synthase 2"/>
    <property type="match status" value="1"/>
</dbReference>
<dbReference type="Proteomes" id="UP001156398">
    <property type="component" value="Unassembled WGS sequence"/>
</dbReference>
<gene>
    <name evidence="6" type="ORF">POF43_003185</name>
    <name evidence="7" type="ORF">POF50_023930</name>
</gene>
<dbReference type="InterPro" id="IPR000794">
    <property type="entry name" value="Beta-ketoacyl_synthase"/>
</dbReference>
<dbReference type="PANTHER" id="PTHR11712:SF322">
    <property type="entry name" value="POLYKETIDE BETA-KETOACYL SYNTHASE 2-RELATED"/>
    <property type="match status" value="1"/>
</dbReference>
<sequence length="407" mass="41816">MTRETVITGIGVVAPNGIGAEAFWKSTSEGISVLDRISREGFEGLPLRVAGEVRGFDAASVIEERFLVQTDRFTHFAMAAADLALADSGLRADPGSPFGVGVVTAAGSGGGEFGQRELQRLWGQGPRYVGPYQSIAWFYAASTGQISIRGGFKGPCGVVASDEAGGLDAIAHARGNVRRGTDAVVVGAAEAPLAPYSGVCQLGYAELSLVGEPDDAYLPFTTSARGFVPAEGGAMLVVEEARHAERRGAGIRAVIAGQAATFTGASRWQDSREGLARAITGALADAGLSPADVDVVFADAMGTVEADRAEALALADALGRYAGRVPVTAPKTGTGRAYCGAPLLDTAAAVLAIEHGLVPPTPHVTDIAHDLDLVTGRPRPARLRTALVLSRGLMGSNSALVVTAPRS</sequence>
<dbReference type="EMBL" id="JABXJJ020000031">
    <property type="protein sequence ID" value="MDI5972350.1"/>
    <property type="molecule type" value="Genomic_DNA"/>
</dbReference>
<accession>A0AA90HB36</accession>
<dbReference type="GO" id="GO:0004315">
    <property type="term" value="F:3-oxoacyl-[acyl-carrier-protein] synthase activity"/>
    <property type="evidence" value="ECO:0007669"/>
    <property type="project" value="TreeGrafter"/>
</dbReference>
<name>A0AA90HB36_9ACTN</name>
<dbReference type="Pfam" id="PF00109">
    <property type="entry name" value="ketoacyl-synt"/>
    <property type="match status" value="1"/>
</dbReference>
<dbReference type="EMBL" id="JAAGKO020000003">
    <property type="protein sequence ID" value="MDI5961734.1"/>
    <property type="molecule type" value="Genomic_DNA"/>
</dbReference>
<dbReference type="PANTHER" id="PTHR11712">
    <property type="entry name" value="POLYKETIDE SYNTHASE-RELATED"/>
    <property type="match status" value="1"/>
</dbReference>
<evidence type="ECO:0000256" key="2">
    <source>
        <dbReference type="ARBA" id="ARBA00022679"/>
    </source>
</evidence>
<evidence type="ECO:0000313" key="7">
    <source>
        <dbReference type="EMBL" id="MDI5972350.1"/>
    </source>
</evidence>
<evidence type="ECO:0000256" key="3">
    <source>
        <dbReference type="ARBA" id="ARBA00023315"/>
    </source>
</evidence>
<dbReference type="SMART" id="SM00825">
    <property type="entry name" value="PKS_KS"/>
    <property type="match status" value="1"/>
</dbReference>
<dbReference type="InterPro" id="IPR014030">
    <property type="entry name" value="Ketoacyl_synth_N"/>
</dbReference>
<comment type="similarity">
    <text evidence="1 4">Belongs to the thiolase-like superfamily. Beta-ketoacyl-ACP synthases family.</text>
</comment>
<evidence type="ECO:0000256" key="4">
    <source>
        <dbReference type="RuleBase" id="RU003694"/>
    </source>
</evidence>
<protein>
    <submittedName>
        <fullName evidence="7">Beta-ketoacyl synthase N-terminal-like domain-containing protein</fullName>
    </submittedName>
</protein>
<dbReference type="SUPFAM" id="SSF53901">
    <property type="entry name" value="Thiolase-like"/>
    <property type="match status" value="2"/>
</dbReference>
<dbReference type="InterPro" id="IPR014031">
    <property type="entry name" value="Ketoacyl_synth_C"/>
</dbReference>
<dbReference type="InterPro" id="IPR020841">
    <property type="entry name" value="PKS_Beta-ketoAc_synthase_dom"/>
</dbReference>
<dbReference type="PROSITE" id="PS52004">
    <property type="entry name" value="KS3_2"/>
    <property type="match status" value="1"/>
</dbReference>
<evidence type="ECO:0000313" key="8">
    <source>
        <dbReference type="Proteomes" id="UP001156398"/>
    </source>
</evidence>
<comment type="caution">
    <text evidence="7">The sequence shown here is derived from an EMBL/GenBank/DDBJ whole genome shotgun (WGS) entry which is preliminary data.</text>
</comment>
<dbReference type="InterPro" id="IPR016039">
    <property type="entry name" value="Thiolase-like"/>
</dbReference>
<keyword evidence="2 4" id="KW-0808">Transferase</keyword>
<organism evidence="7">
    <name type="scientific">Streptantibioticus silvisoli</name>
    <dbReference type="NCBI Taxonomy" id="2705255"/>
    <lineage>
        <taxon>Bacteria</taxon>
        <taxon>Bacillati</taxon>
        <taxon>Actinomycetota</taxon>
        <taxon>Actinomycetes</taxon>
        <taxon>Kitasatosporales</taxon>
        <taxon>Streptomycetaceae</taxon>
        <taxon>Streptantibioticus</taxon>
    </lineage>
</organism>
<dbReference type="AlphaFoldDB" id="A0AA90HB36"/>
<dbReference type="Gene3D" id="3.40.47.10">
    <property type="match status" value="2"/>
</dbReference>
<evidence type="ECO:0000259" key="5">
    <source>
        <dbReference type="PROSITE" id="PS52004"/>
    </source>
</evidence>
<evidence type="ECO:0000313" key="6">
    <source>
        <dbReference type="EMBL" id="MDI5961734.1"/>
    </source>
</evidence>
<dbReference type="RefSeq" id="WP_271314913.1">
    <property type="nucleotide sequence ID" value="NZ_JAAGKO020000003.1"/>
</dbReference>